<evidence type="ECO:0000313" key="3">
    <source>
        <dbReference type="Proteomes" id="UP000596742"/>
    </source>
</evidence>
<keyword evidence="1" id="KW-0472">Membrane</keyword>
<name>A0A8B6HKW1_MYTGA</name>
<reference evidence="2" key="1">
    <citation type="submission" date="2018-11" db="EMBL/GenBank/DDBJ databases">
        <authorList>
            <person name="Alioto T."/>
            <person name="Alioto T."/>
        </authorList>
    </citation>
    <scope>NUCLEOTIDE SEQUENCE</scope>
</reference>
<comment type="caution">
    <text evidence="2">The sequence shown here is derived from an EMBL/GenBank/DDBJ whole genome shotgun (WGS) entry which is preliminary data.</text>
</comment>
<gene>
    <name evidence="2" type="ORF">MGAL_10B025098</name>
</gene>
<keyword evidence="3" id="KW-1185">Reference proteome</keyword>
<dbReference type="OrthoDB" id="6181679at2759"/>
<organism evidence="2 3">
    <name type="scientific">Mytilus galloprovincialis</name>
    <name type="common">Mediterranean mussel</name>
    <dbReference type="NCBI Taxonomy" id="29158"/>
    <lineage>
        <taxon>Eukaryota</taxon>
        <taxon>Metazoa</taxon>
        <taxon>Spiralia</taxon>
        <taxon>Lophotrochozoa</taxon>
        <taxon>Mollusca</taxon>
        <taxon>Bivalvia</taxon>
        <taxon>Autobranchia</taxon>
        <taxon>Pteriomorphia</taxon>
        <taxon>Mytilida</taxon>
        <taxon>Mytiloidea</taxon>
        <taxon>Mytilidae</taxon>
        <taxon>Mytilinae</taxon>
        <taxon>Mytilus</taxon>
    </lineage>
</organism>
<keyword evidence="1" id="KW-0812">Transmembrane</keyword>
<dbReference type="EMBL" id="UYJE01010200">
    <property type="protein sequence ID" value="VDI80647.1"/>
    <property type="molecule type" value="Genomic_DNA"/>
</dbReference>
<keyword evidence="1" id="KW-1133">Transmembrane helix</keyword>
<proteinExistence type="predicted"/>
<sequence length="176" mass="19991">MSQAKKSISFENGDEPCVPITRPDCIEIMDPMKSNYSTIHDLEGEQFLSNYSTVTSTNSAPYVRDTALLLHREHKLFTQSREDKTRRRSRNATFCFIFAIILILVLVVIAAVSLHHKLTNKSNTDEFNHKNNTIFKAIGIKDMSLNLSDIKVDKDVNLSDTKEMALTTNTTSNFFL</sequence>
<feature type="transmembrane region" description="Helical" evidence="1">
    <location>
        <begin position="94"/>
        <end position="114"/>
    </location>
</feature>
<accession>A0A8B6HKW1</accession>
<dbReference type="Proteomes" id="UP000596742">
    <property type="component" value="Unassembled WGS sequence"/>
</dbReference>
<protein>
    <submittedName>
        <fullName evidence="2">Uncharacterized protein</fullName>
    </submittedName>
</protein>
<dbReference type="AlphaFoldDB" id="A0A8B6HKW1"/>
<evidence type="ECO:0000313" key="2">
    <source>
        <dbReference type="EMBL" id="VDI80647.1"/>
    </source>
</evidence>
<evidence type="ECO:0000256" key="1">
    <source>
        <dbReference type="SAM" id="Phobius"/>
    </source>
</evidence>